<name>A0A8H3HYI3_9AGAM</name>
<dbReference type="GO" id="GO:0019843">
    <property type="term" value="F:rRNA binding"/>
    <property type="evidence" value="ECO:0007669"/>
    <property type="project" value="InterPro"/>
</dbReference>
<evidence type="ECO:0000313" key="4">
    <source>
        <dbReference type="EMBL" id="CAE7162934.1"/>
    </source>
</evidence>
<sequence length="450" mass="48760">MARRKKNRTHLKGGEGSTSADTSGAPKSIVVKHGQVGPALAQLVRDLRKVMEPNTASRLRERKRNKLKDYLVIAPTLGVTHIIALTLTPIAPSLRIVKLSAGPTLSFRVEKYSLAKDLLGASRHARSIGLEYLSPPLLVLASFPTPGPGTPPHLSLVQKFFQALFPPLSPHTISLSSARRVILISYNSESGTISIRHYLIGVRALGVTRHIRKLVDGKATAAHRVLDLGREKDLADYVLRAPGEAGPDGYESASSAASDIDGEGGAAEVNLAGDYVGRNNRAGSKRAVKLTEIGPRLELRLVKITEGVPGKQGAVLYHEFVKKTSAETSELKKAAAARAKLKKERREEQARNVERKKAEKEQKTKTEGEGGSGDDDEEMDQVTDEEESDGQGEDEEPSGNLDEWDEDEDVSEGSDEDEDAGSSEDESVPETRPTKKLRGKVTAPKGRLRV</sequence>
<protein>
    <recommendedName>
        <fullName evidence="3">Brix domain-containing protein</fullName>
    </recommendedName>
</protein>
<dbReference type="AlphaFoldDB" id="A0A8H3HYI3"/>
<dbReference type="GO" id="GO:0006364">
    <property type="term" value="P:rRNA processing"/>
    <property type="evidence" value="ECO:0007669"/>
    <property type="project" value="InterPro"/>
</dbReference>
<evidence type="ECO:0000313" key="5">
    <source>
        <dbReference type="Proteomes" id="UP000663827"/>
    </source>
</evidence>
<dbReference type="Pfam" id="PF04427">
    <property type="entry name" value="Brix"/>
    <property type="match status" value="1"/>
</dbReference>
<feature type="compositionally biased region" description="Basic residues" evidence="1">
    <location>
        <begin position="1"/>
        <end position="11"/>
    </location>
</feature>
<dbReference type="InterPro" id="IPR045112">
    <property type="entry name" value="PPAN-like"/>
</dbReference>
<dbReference type="SMART" id="SM00879">
    <property type="entry name" value="Brix"/>
    <property type="match status" value="1"/>
</dbReference>
<dbReference type="GO" id="GO:0000027">
    <property type="term" value="P:ribosomal large subunit assembly"/>
    <property type="evidence" value="ECO:0007669"/>
    <property type="project" value="TreeGrafter"/>
</dbReference>
<feature type="region of interest" description="Disordered" evidence="1">
    <location>
        <begin position="337"/>
        <end position="450"/>
    </location>
</feature>
<dbReference type="GO" id="GO:0030687">
    <property type="term" value="C:preribosome, large subunit precursor"/>
    <property type="evidence" value="ECO:0007669"/>
    <property type="project" value="TreeGrafter"/>
</dbReference>
<evidence type="ECO:0000256" key="2">
    <source>
        <dbReference type="SAM" id="Phobius"/>
    </source>
</evidence>
<organism evidence="4 5">
    <name type="scientific">Rhizoctonia solani</name>
    <dbReference type="NCBI Taxonomy" id="456999"/>
    <lineage>
        <taxon>Eukaryota</taxon>
        <taxon>Fungi</taxon>
        <taxon>Dikarya</taxon>
        <taxon>Basidiomycota</taxon>
        <taxon>Agaricomycotina</taxon>
        <taxon>Agaricomycetes</taxon>
        <taxon>Cantharellales</taxon>
        <taxon>Ceratobasidiaceae</taxon>
        <taxon>Rhizoctonia</taxon>
    </lineage>
</organism>
<evidence type="ECO:0000256" key="1">
    <source>
        <dbReference type="SAM" id="MobiDB-lite"/>
    </source>
</evidence>
<dbReference type="PROSITE" id="PS50833">
    <property type="entry name" value="BRIX"/>
    <property type="match status" value="1"/>
</dbReference>
<proteinExistence type="predicted"/>
<feature type="domain" description="Brix" evidence="3">
    <location>
        <begin position="26"/>
        <end position="310"/>
    </location>
</feature>
<dbReference type="EMBL" id="CAJNJQ010002155">
    <property type="protein sequence ID" value="CAE7162934.1"/>
    <property type="molecule type" value="Genomic_DNA"/>
</dbReference>
<feature type="compositionally biased region" description="Acidic residues" evidence="1">
    <location>
        <begin position="372"/>
        <end position="428"/>
    </location>
</feature>
<dbReference type="PANTHER" id="PTHR12661">
    <property type="entry name" value="PETER PAN-RELATED"/>
    <property type="match status" value="1"/>
</dbReference>
<dbReference type="InterPro" id="IPR007109">
    <property type="entry name" value="Brix"/>
</dbReference>
<dbReference type="PANTHER" id="PTHR12661:SF5">
    <property type="entry name" value="SUPPRESSOR OF SWI4 1 HOMOLOG"/>
    <property type="match status" value="1"/>
</dbReference>
<dbReference type="Proteomes" id="UP000663827">
    <property type="component" value="Unassembled WGS sequence"/>
</dbReference>
<keyword evidence="2" id="KW-0812">Transmembrane</keyword>
<keyword evidence="2" id="KW-1133">Transmembrane helix</keyword>
<reference evidence="4" key="1">
    <citation type="submission" date="2021-01" db="EMBL/GenBank/DDBJ databases">
        <authorList>
            <person name="Kaushik A."/>
        </authorList>
    </citation>
    <scope>NUCLEOTIDE SEQUENCE</scope>
    <source>
        <strain evidence="4">AG5</strain>
    </source>
</reference>
<feature type="transmembrane region" description="Helical" evidence="2">
    <location>
        <begin position="70"/>
        <end position="91"/>
    </location>
</feature>
<comment type="caution">
    <text evidence="4">The sequence shown here is derived from an EMBL/GenBank/DDBJ whole genome shotgun (WGS) entry which is preliminary data.</text>
</comment>
<gene>
    <name evidence="4" type="ORF">RDB_LOCUS101581</name>
</gene>
<accession>A0A8H3HYI3</accession>
<keyword evidence="2" id="KW-0472">Membrane</keyword>
<feature type="region of interest" description="Disordered" evidence="1">
    <location>
        <begin position="1"/>
        <end position="25"/>
    </location>
</feature>
<feature type="compositionally biased region" description="Basic and acidic residues" evidence="1">
    <location>
        <begin position="344"/>
        <end position="368"/>
    </location>
</feature>
<evidence type="ECO:0000259" key="3">
    <source>
        <dbReference type="PROSITE" id="PS50833"/>
    </source>
</evidence>